<dbReference type="NCBIfam" id="TIGR02292">
    <property type="entry name" value="ygfB_yecA"/>
    <property type="match status" value="1"/>
</dbReference>
<dbReference type="PANTHER" id="PTHR37528:SF1">
    <property type="entry name" value="UPF0149 PROTEIN YGFB"/>
    <property type="match status" value="1"/>
</dbReference>
<organism evidence="3 4">
    <name type="scientific">Psychromonas aquatilis</name>
    <dbReference type="NCBI Taxonomy" id="2005072"/>
    <lineage>
        <taxon>Bacteria</taxon>
        <taxon>Pseudomonadati</taxon>
        <taxon>Pseudomonadota</taxon>
        <taxon>Gammaproteobacteria</taxon>
        <taxon>Alteromonadales</taxon>
        <taxon>Psychromonadaceae</taxon>
        <taxon>Psychromonas</taxon>
    </lineage>
</organism>
<sequence>MNSSVLPNFDKISQALEAADLFTNAAETHGVLSGFVCGGIKLEDNSWQPLFNDVVNEGMGLPHSVKNLISEIYSDVVKQCSDDGLGFNLLLPDDEKPLDERAEAMAQWSQGFLVGFGMVQQSLNQAPDDVQEVIRDIRDISQLSLDFEQEDEESEIAFSEIVEYLRVSAMLCFNHFSRHISSTVSNTLH</sequence>
<accession>A0ABU9GQY7</accession>
<keyword evidence="4" id="KW-1185">Reference proteome</keyword>
<comment type="similarity">
    <text evidence="1 2">Belongs to the UPF0149 family.</text>
</comment>
<dbReference type="RefSeq" id="WP_341597876.1">
    <property type="nucleotide sequence ID" value="NZ_JBAKAZ010000029.1"/>
</dbReference>
<reference evidence="3 4" key="1">
    <citation type="submission" date="2024-02" db="EMBL/GenBank/DDBJ databases">
        <title>Bacteria isolated from the canopy kelp, Nereocystis luetkeana.</title>
        <authorList>
            <person name="Pfister C.A."/>
            <person name="Younker I.T."/>
            <person name="Light S.H."/>
        </authorList>
    </citation>
    <scope>NUCLEOTIDE SEQUENCE [LARGE SCALE GENOMIC DNA]</scope>
    <source>
        <strain evidence="3 4">TI.1.05</strain>
    </source>
</reference>
<proteinExistence type="inferred from homology"/>
<evidence type="ECO:0000256" key="2">
    <source>
        <dbReference type="HAMAP-Rule" id="MF_00346"/>
    </source>
</evidence>
<evidence type="ECO:0000256" key="1">
    <source>
        <dbReference type="ARBA" id="ARBA00038308"/>
    </source>
</evidence>
<dbReference type="Gene3D" id="1.20.120.740">
    <property type="entry name" value="YgfB uncharacterised protein family UPF0149, PF03695"/>
    <property type="match status" value="1"/>
</dbReference>
<dbReference type="Pfam" id="PF03695">
    <property type="entry name" value="UPF0149"/>
    <property type="match status" value="1"/>
</dbReference>
<gene>
    <name evidence="3" type="ORF">V6256_08985</name>
</gene>
<evidence type="ECO:0000313" key="4">
    <source>
        <dbReference type="Proteomes" id="UP001369082"/>
    </source>
</evidence>
<dbReference type="InterPro" id="IPR011978">
    <property type="entry name" value="YgfB-like"/>
</dbReference>
<dbReference type="InterPro" id="IPR036255">
    <property type="entry name" value="YgfB-like_sf"/>
</dbReference>
<dbReference type="NCBIfam" id="NF002477">
    <property type="entry name" value="PRK01736.1"/>
    <property type="match status" value="1"/>
</dbReference>
<protein>
    <recommendedName>
        <fullName evidence="2">UPF0149 protein V6256_08985</fullName>
    </recommendedName>
</protein>
<evidence type="ECO:0000313" key="3">
    <source>
        <dbReference type="EMBL" id="MEL0629743.1"/>
    </source>
</evidence>
<dbReference type="EMBL" id="JBAKAZ010000029">
    <property type="protein sequence ID" value="MEL0629743.1"/>
    <property type="molecule type" value="Genomic_DNA"/>
</dbReference>
<dbReference type="SUPFAM" id="SSF101327">
    <property type="entry name" value="YgfB-like"/>
    <property type="match status" value="1"/>
</dbReference>
<dbReference type="HAMAP" id="MF_00346">
    <property type="entry name" value="UPF0149"/>
    <property type="match status" value="1"/>
</dbReference>
<name>A0ABU9GQY7_9GAMM</name>
<comment type="caution">
    <text evidence="3">The sequence shown here is derived from an EMBL/GenBank/DDBJ whole genome shotgun (WGS) entry which is preliminary data.</text>
</comment>
<dbReference type="Proteomes" id="UP001369082">
    <property type="component" value="Unassembled WGS sequence"/>
</dbReference>
<dbReference type="PANTHER" id="PTHR37528">
    <property type="entry name" value="UPF0149 PROTEIN YGFB"/>
    <property type="match status" value="1"/>
</dbReference>